<dbReference type="EMBL" id="BAAAPF010000001">
    <property type="protein sequence ID" value="GAA2106314.1"/>
    <property type="molecule type" value="Genomic_DNA"/>
</dbReference>
<feature type="transmembrane region" description="Helical" evidence="1">
    <location>
        <begin position="300"/>
        <end position="324"/>
    </location>
</feature>
<evidence type="ECO:0000313" key="2">
    <source>
        <dbReference type="EMBL" id="GAA2106314.1"/>
    </source>
</evidence>
<dbReference type="Pfam" id="PF03594">
    <property type="entry name" value="BenE"/>
    <property type="match status" value="1"/>
</dbReference>
<feature type="transmembrane region" description="Helical" evidence="1">
    <location>
        <begin position="264"/>
        <end position="288"/>
    </location>
</feature>
<keyword evidence="1" id="KW-0472">Membrane</keyword>
<reference evidence="2 3" key="1">
    <citation type="journal article" date="2019" name="Int. J. Syst. Evol. Microbiol.">
        <title>The Global Catalogue of Microorganisms (GCM) 10K type strain sequencing project: providing services to taxonomists for standard genome sequencing and annotation.</title>
        <authorList>
            <consortium name="The Broad Institute Genomics Platform"/>
            <consortium name="The Broad Institute Genome Sequencing Center for Infectious Disease"/>
            <person name="Wu L."/>
            <person name="Ma J."/>
        </authorList>
    </citation>
    <scope>NUCLEOTIDE SEQUENCE [LARGE SCALE GENOMIC DNA]</scope>
    <source>
        <strain evidence="2 3">JCM 15481</strain>
    </source>
</reference>
<keyword evidence="3" id="KW-1185">Reference proteome</keyword>
<feature type="transmembrane region" description="Helical" evidence="1">
    <location>
        <begin position="180"/>
        <end position="202"/>
    </location>
</feature>
<feature type="transmembrane region" description="Helical" evidence="1">
    <location>
        <begin position="97"/>
        <end position="121"/>
    </location>
</feature>
<dbReference type="NCBIfam" id="TIGR00843">
    <property type="entry name" value="benE"/>
    <property type="match status" value="1"/>
</dbReference>
<feature type="transmembrane region" description="Helical" evidence="1">
    <location>
        <begin position="330"/>
        <end position="350"/>
    </location>
</feature>
<feature type="transmembrane region" description="Helical" evidence="1">
    <location>
        <begin position="152"/>
        <end position="173"/>
    </location>
</feature>
<name>A0ABN2X6H7_9ACTN</name>
<dbReference type="RefSeq" id="WP_344286557.1">
    <property type="nucleotide sequence ID" value="NZ_BAAAPF010000001.1"/>
</dbReference>
<gene>
    <name evidence="2" type="ORF">GCM10009802_00420</name>
</gene>
<organism evidence="2 3">
    <name type="scientific">Streptomyces synnematoformans</name>
    <dbReference type="NCBI Taxonomy" id="415721"/>
    <lineage>
        <taxon>Bacteria</taxon>
        <taxon>Bacillati</taxon>
        <taxon>Actinomycetota</taxon>
        <taxon>Actinomycetes</taxon>
        <taxon>Kitasatosporales</taxon>
        <taxon>Streptomycetaceae</taxon>
        <taxon>Streptomyces</taxon>
    </lineage>
</organism>
<dbReference type="Proteomes" id="UP001500443">
    <property type="component" value="Unassembled WGS sequence"/>
</dbReference>
<accession>A0ABN2X6H7</accession>
<keyword evidence="1" id="KW-1133">Transmembrane helix</keyword>
<evidence type="ECO:0000256" key="1">
    <source>
        <dbReference type="SAM" id="Phobius"/>
    </source>
</evidence>
<keyword evidence="1" id="KW-0812">Transmembrane</keyword>
<comment type="caution">
    <text evidence="2">The sequence shown here is derived from an EMBL/GenBank/DDBJ whole genome shotgun (WGS) entry which is preliminary data.</text>
</comment>
<dbReference type="PANTHER" id="PTHR30199">
    <property type="entry name" value="MFS FAMILY TRANSPORTER, PREDICTED SUBSTRATE BENZOATE"/>
    <property type="match status" value="1"/>
</dbReference>
<sequence length="400" mass="39988">MTPEAPGAGPAEKRRPALTVSTLVAGVVVVVVSYTGPVAVVLQAARAGDIGADRLESWLWALSIGSGVTCVVLSLAYRAPVLTAWSTPGAALLVTALGTYSFAEAVGAYVIAAVLTVLLGLSRLFGTLLRLLPPEVAAATLAGILLEFGLRLFRTADGDLALVVLMLAAYLAGRRFAASWATALALLAGCAWTAATAGFGSWSGEVRLAVPAFTAPEFTADAAVGLALPLFLVTMASQNAPGLAVLNAAGYRPDADRLVTSTGAAWLALAPFGGHAINLAAITAAICTGPSAHPDPGRRYGAGVAAGAGYLIVGISGSTFLALFATLPAALVAATAGIALLGATGGALAAATRDASRLDSALIAFLVTASGVELLGVGSAFWGLLAGVLTHLALHRRRAG</sequence>
<proteinExistence type="predicted"/>
<feature type="transmembrane region" description="Helical" evidence="1">
    <location>
        <begin position="362"/>
        <end position="385"/>
    </location>
</feature>
<evidence type="ECO:0000313" key="3">
    <source>
        <dbReference type="Proteomes" id="UP001500443"/>
    </source>
</evidence>
<dbReference type="InterPro" id="IPR004711">
    <property type="entry name" value="Benzoate_Transporter"/>
</dbReference>
<dbReference type="PANTHER" id="PTHR30199:SF0">
    <property type="entry name" value="INNER MEMBRANE PROTEIN YDCO"/>
    <property type="match status" value="1"/>
</dbReference>
<feature type="transmembrane region" description="Helical" evidence="1">
    <location>
        <begin position="57"/>
        <end position="77"/>
    </location>
</feature>
<feature type="transmembrane region" description="Helical" evidence="1">
    <location>
        <begin position="20"/>
        <end position="45"/>
    </location>
</feature>
<protein>
    <submittedName>
        <fullName evidence="2">Benzoate/H(+) symporter BenE family transporter</fullName>
    </submittedName>
</protein>